<dbReference type="AlphaFoldDB" id="A0A291B732"/>
<dbReference type="KEGG" id="elux:BTN50_0255"/>
<organism evidence="1 2">
    <name type="scientific">Candidatus Enterovibrio altilux</name>
    <dbReference type="NCBI Taxonomy" id="1927128"/>
    <lineage>
        <taxon>Bacteria</taxon>
        <taxon>Pseudomonadati</taxon>
        <taxon>Pseudomonadota</taxon>
        <taxon>Gammaproteobacteria</taxon>
        <taxon>Vibrionales</taxon>
        <taxon>Vibrionaceae</taxon>
        <taxon>Enterovibrio</taxon>
    </lineage>
</organism>
<proteinExistence type="predicted"/>
<evidence type="ECO:0000313" key="2">
    <source>
        <dbReference type="Proteomes" id="UP000218160"/>
    </source>
</evidence>
<evidence type="ECO:0000313" key="1">
    <source>
        <dbReference type="EMBL" id="ATF08793.1"/>
    </source>
</evidence>
<protein>
    <submittedName>
        <fullName evidence="1">Uncharacterized protein</fullName>
    </submittedName>
</protein>
<accession>A0A291B732</accession>
<name>A0A291B732_9GAMM</name>
<dbReference type="RefSeq" id="WP_256386973.1">
    <property type="nucleotide sequence ID" value="NZ_CP020660.1"/>
</dbReference>
<dbReference type="Proteomes" id="UP000218160">
    <property type="component" value="Chromosome 1"/>
</dbReference>
<sequence>MNAASSVALYLVVDGELNIQPSIEYCWDLEEDDVPFCHPSF</sequence>
<reference evidence="2" key="1">
    <citation type="submission" date="2017-04" db="EMBL/GenBank/DDBJ databases">
        <title>Genome evolution of the luminous symbionts of deep sea anglerfish.</title>
        <authorList>
            <person name="Hendry T.A."/>
        </authorList>
    </citation>
    <scope>NUCLEOTIDE SEQUENCE [LARGE SCALE GENOMIC DNA]</scope>
</reference>
<gene>
    <name evidence="1" type="ORF">BTN50_0255</name>
</gene>
<dbReference type="EMBL" id="CP020660">
    <property type="protein sequence ID" value="ATF08793.1"/>
    <property type="molecule type" value="Genomic_DNA"/>
</dbReference>
<keyword evidence="2" id="KW-1185">Reference proteome</keyword>